<dbReference type="Proteomes" id="UP000008784">
    <property type="component" value="Unassembled WGS sequence"/>
</dbReference>
<reference evidence="3 4" key="1">
    <citation type="journal article" date="2011" name="PLoS Pathog.">
        <title>Genomic and proteomic analyses of the fungus Arthrobotrys oligospora provide insights into nematode-trap formation.</title>
        <authorList>
            <person name="Yang J."/>
            <person name="Wang L."/>
            <person name="Ji X."/>
            <person name="Feng Y."/>
            <person name="Li X."/>
            <person name="Zou C."/>
            <person name="Xu J."/>
            <person name="Ren Y."/>
            <person name="Mi Q."/>
            <person name="Wu J."/>
            <person name="Liu S."/>
            <person name="Liu Y."/>
            <person name="Huang X."/>
            <person name="Wang H."/>
            <person name="Niu X."/>
            <person name="Li J."/>
            <person name="Liang L."/>
            <person name="Luo Y."/>
            <person name="Ji K."/>
            <person name="Zhou W."/>
            <person name="Yu Z."/>
            <person name="Li G."/>
            <person name="Liu Y."/>
            <person name="Li L."/>
            <person name="Qiao M."/>
            <person name="Feng L."/>
            <person name="Zhang K.-Q."/>
        </authorList>
    </citation>
    <scope>NUCLEOTIDE SEQUENCE [LARGE SCALE GENOMIC DNA]</scope>
    <source>
        <strain evidence="4">ATCC 24927 / CBS 115.81 / DSM 1491</strain>
    </source>
</reference>
<evidence type="ECO:0000313" key="3">
    <source>
        <dbReference type="EMBL" id="EGX44060.1"/>
    </source>
</evidence>
<feature type="region of interest" description="Disordered" evidence="1">
    <location>
        <begin position="427"/>
        <end position="453"/>
    </location>
</feature>
<dbReference type="Pfam" id="PF13391">
    <property type="entry name" value="HNH_2"/>
    <property type="match status" value="1"/>
</dbReference>
<protein>
    <recommendedName>
        <fullName evidence="2">HNH nuclease domain-containing protein</fullName>
    </recommendedName>
</protein>
<dbReference type="RefSeq" id="XP_011127325.1">
    <property type="nucleotide sequence ID" value="XM_011129023.1"/>
</dbReference>
<accession>G1XS63</accession>
<comment type="caution">
    <text evidence="3">The sequence shown here is derived from an EMBL/GenBank/DDBJ whole genome shotgun (WGS) entry which is preliminary data.</text>
</comment>
<organism evidence="3 4">
    <name type="scientific">Arthrobotrys oligospora (strain ATCC 24927 / CBS 115.81 / DSM 1491)</name>
    <name type="common">Nematode-trapping fungus</name>
    <name type="synonym">Didymozoophaga oligospora</name>
    <dbReference type="NCBI Taxonomy" id="756982"/>
    <lineage>
        <taxon>Eukaryota</taxon>
        <taxon>Fungi</taxon>
        <taxon>Dikarya</taxon>
        <taxon>Ascomycota</taxon>
        <taxon>Pezizomycotina</taxon>
        <taxon>Orbiliomycetes</taxon>
        <taxon>Orbiliales</taxon>
        <taxon>Orbiliaceae</taxon>
        <taxon>Orbilia</taxon>
        <taxon>Orbilia oligospora</taxon>
    </lineage>
</organism>
<sequence length="453" mass="51039">MSWNLRLRKVLSKVASGRDIRRELEGCVTVTYVKNSRLFIMKVPFSNSTTIYDLKEMIAAHMALDSTEDLGVIILPYGCKQNDPRLKDLAKCEWEKAKELILNIQPKSTIRRDSRIGYPRAACLFGSNFTLRQLLYPWDPMDVEFFVGAENSPLAVPNERSNLMTMYHQLERLSSASVIRGRGGGRDSDEQKAFRAAIISHYGLDHPNNPNVPDADKRYRYQLTGIYFPSKRLKASHICPASENGIASLIGLRSPMDVGNGLLLHASVEKLFDAFRITITPSKNDIGKEIFILRVFSSRLLNARIYPAQQSARGCEGEEVPPPIRWRDLDRRQVKFSTQSDITPLKRALHWHGQNARYHLNRSKYGQEIDLSFSTFASDEAREFAHLISSGLSSFGSPSQIKIRRSWVSTEISIKSETPLPPALYVSPPLGSNEATESERADENAVCPASHVD</sequence>
<evidence type="ECO:0000313" key="4">
    <source>
        <dbReference type="Proteomes" id="UP000008784"/>
    </source>
</evidence>
<feature type="domain" description="HNH nuclease" evidence="2">
    <location>
        <begin position="222"/>
        <end position="279"/>
    </location>
</feature>
<evidence type="ECO:0000259" key="2">
    <source>
        <dbReference type="Pfam" id="PF13391"/>
    </source>
</evidence>
<dbReference type="GeneID" id="22898226"/>
<dbReference type="HOGENOM" id="CLU_604061_0_0_1"/>
<dbReference type="EMBL" id="ADOT01000308">
    <property type="protein sequence ID" value="EGX44060.1"/>
    <property type="molecule type" value="Genomic_DNA"/>
</dbReference>
<dbReference type="InParanoid" id="G1XS63"/>
<dbReference type="OrthoDB" id="5386595at2759"/>
<name>G1XS63_ARTOA</name>
<evidence type="ECO:0000256" key="1">
    <source>
        <dbReference type="SAM" id="MobiDB-lite"/>
    </source>
</evidence>
<dbReference type="InterPro" id="IPR003615">
    <property type="entry name" value="HNH_nuc"/>
</dbReference>
<dbReference type="AlphaFoldDB" id="G1XS63"/>
<gene>
    <name evidence="3" type="ORF">AOL_s00210g221</name>
</gene>
<keyword evidence="4" id="KW-1185">Reference proteome</keyword>
<proteinExistence type="predicted"/>